<feature type="repeat" description="TPR" evidence="9">
    <location>
        <begin position="1118"/>
        <end position="1151"/>
    </location>
</feature>
<evidence type="ECO:0000256" key="6">
    <source>
        <dbReference type="ARBA" id="ARBA00023069"/>
    </source>
</evidence>
<dbReference type="InterPro" id="IPR056884">
    <property type="entry name" value="NPHP3-like_N"/>
</dbReference>
<feature type="coiled-coil region" evidence="10">
    <location>
        <begin position="80"/>
        <end position="128"/>
    </location>
</feature>
<protein>
    <recommendedName>
        <fullName evidence="8">Nephrocystin-3</fullName>
    </recommendedName>
</protein>
<keyword evidence="3" id="KW-0677">Repeat</keyword>
<dbReference type="Pfam" id="PF13374">
    <property type="entry name" value="TPR_10"/>
    <property type="match status" value="1"/>
</dbReference>
<dbReference type="GeneID" id="109462773"/>
<dbReference type="Gene3D" id="3.40.50.300">
    <property type="entry name" value="P-loop containing nucleotide triphosphate hydrolases"/>
    <property type="match status" value="1"/>
</dbReference>
<dbReference type="Pfam" id="PF25022">
    <property type="entry name" value="NPHP3"/>
    <property type="match status" value="1"/>
</dbReference>
<evidence type="ECO:0000313" key="16">
    <source>
        <dbReference type="RefSeq" id="XP_019614925.1"/>
    </source>
</evidence>
<dbReference type="InterPro" id="IPR019734">
    <property type="entry name" value="TPR_rpt"/>
</dbReference>
<dbReference type="GO" id="GO:0005929">
    <property type="term" value="C:cilium"/>
    <property type="evidence" value="ECO:0007669"/>
    <property type="project" value="UniProtKB-SubCell"/>
</dbReference>
<evidence type="ECO:0000259" key="11">
    <source>
        <dbReference type="Pfam" id="PF24883"/>
    </source>
</evidence>
<feature type="repeat" description="TPR" evidence="9">
    <location>
        <begin position="1160"/>
        <end position="1193"/>
    </location>
</feature>
<feature type="domain" description="Nephrocystin-3 alpha-beta" evidence="14">
    <location>
        <begin position="276"/>
        <end position="442"/>
    </location>
</feature>
<feature type="coiled-coil region" evidence="10">
    <location>
        <begin position="154"/>
        <end position="181"/>
    </location>
</feature>
<dbReference type="Pfam" id="PF24884">
    <property type="entry name" value="NPHP3_hel"/>
    <property type="match status" value="1"/>
</dbReference>
<dbReference type="InterPro" id="IPR056886">
    <property type="entry name" value="NPHP3_ab_dom"/>
</dbReference>
<dbReference type="SMART" id="SM00028">
    <property type="entry name" value="TPR"/>
    <property type="match status" value="8"/>
</dbReference>
<dbReference type="Pfam" id="PF24883">
    <property type="entry name" value="NPHP3_N"/>
    <property type="match status" value="1"/>
</dbReference>
<dbReference type="InterPro" id="IPR011990">
    <property type="entry name" value="TPR-like_helical_dom_sf"/>
</dbReference>
<organism evidence="15 16">
    <name type="scientific">Branchiostoma belcheri</name>
    <name type="common">Amphioxus</name>
    <dbReference type="NCBI Taxonomy" id="7741"/>
    <lineage>
        <taxon>Eukaryota</taxon>
        <taxon>Metazoa</taxon>
        <taxon>Chordata</taxon>
        <taxon>Cephalochordata</taxon>
        <taxon>Leptocardii</taxon>
        <taxon>Amphioxiformes</taxon>
        <taxon>Branchiostomatidae</taxon>
        <taxon>Branchiostoma</taxon>
    </lineage>
</organism>
<dbReference type="InterPro" id="IPR056885">
    <property type="entry name" value="TPR_NPHP3"/>
</dbReference>
<dbReference type="OrthoDB" id="626167at2759"/>
<sequence>MGTSSSLLRSRESLEELTDGVYLDGNLDIPNEVKPRHALLRSVGSFGRRMKGASFRSNASVDLVENPEAERIRKEYEMFRLSKQNEFQDMQKKMEKLENENKRLRGELQALQKTVSKLRNERDAALNREYQALERAATFENDRDKVQRQFKIFRETKESELQDLLQAKRDLENRVVKVAADDGTHVISDNMSDNLSYSGTVDGGLLGNPGDWGTALGSEPSLGSTVQMHLAVKGPELATSLIDLDGPFTNINKDDWTAAVSSLSQITPLLAQTLPSCVFKIFISAPPDMCEEVQILYKNHLPSLQYKCACDGRVLVTVHFTEEPWHEENPQTLWRLQNARKKQLQGCSLFLGLLAGQVDRYTVEDFETSHLSNPGSRPALFCFRDTPGTGGKPGSPAEEAVKLKKRVRDSVPCKIIDDYTEPHVGAKNLFDEIAKIVQMELGVGETEEGENGDEKEDEASCFTWLDPDGNYEQMELFNSLTSTCADIGFKKYYKQLDELVSAPGPMPPLLLMGTIGAGKSSLLAQWIKQLQQRSPPCLVLYHFVGYQSSSSADAVHMIRSFTAQLMQHVMTPPHLPSDPSLLLDEFLRWLEKVSSKQPGGLVLVIDSMDKFQHAESHTKFLLDPLPVDTRVVVSVTEQTCPQAWRSWPTVVLEPLNPGDIKQVIQTRWTTPDFSLTGSQEARFLAHCHIPACCSPLYVNTFLNQLMSCKDEDTMSEVLEECLKTPSVSELYLHILQTLEDECPGHHHKSLFGKVMLALRACRNGLSEPELMAVVPELTWSVWSLLWDMLSEGGVLCCKSGLITFTNQEAQDAVDRKFLSSSKDLKQTRQKLVDYFSTFIRPVQTWWRAVDEAPWLLQVLGDVQHLHAIVVNLSVFQNLYIRGRCAELLAYWQYVGVEKSAMATEYMNALKMLEDGMSDVTSSKLASLYELLGKFLKDLSLLTQAVPPLQRALELRETSLDPDHPSVASALHHLAGLYAHWGKFNTAEALYKQAIDIYQNAFGSNHHQVARELEALALLYQRQNKFDVAEPLHKRAVTIRKRSPENSRLRSAGLEFLRKRAVHLEELSLGPDSPALARSLNELGVLFYLQGYLGTAEKLLQHSLSMRESVLDASHPDCAQSLHNLASLYVEKKEYAKAEPLYERALELRQQAFPADHPAVASTVRHLAAVYKKQNNFDKAEPLYRQALAMREKVFGDSHPSVATALVNLAVLQSNQGRHSDALPLYEKALQIYEDNFGPNNPRVAETLRNLAVLHYDLKNYETAANLYKRATEIRDPDHPFQPSREMLSRRSSSVVSENFLHNGLNVQLARLLPEQR</sequence>
<keyword evidence="7" id="KW-0966">Cell projection</keyword>
<evidence type="ECO:0000256" key="5">
    <source>
        <dbReference type="ARBA" id="ARBA00023054"/>
    </source>
</evidence>
<keyword evidence="4 9" id="KW-0802">TPR repeat</keyword>
<evidence type="ECO:0000256" key="2">
    <source>
        <dbReference type="ARBA" id="ARBA00022687"/>
    </source>
</evidence>
<evidence type="ECO:0000256" key="1">
    <source>
        <dbReference type="ARBA" id="ARBA00004138"/>
    </source>
</evidence>
<keyword evidence="2" id="KW-0879">Wnt signaling pathway</keyword>
<feature type="repeat" description="TPR" evidence="9">
    <location>
        <begin position="1202"/>
        <end position="1235"/>
    </location>
</feature>
<gene>
    <name evidence="16" type="primary">LOC109462773</name>
</gene>
<dbReference type="SUPFAM" id="SSF48452">
    <property type="entry name" value="TPR-like"/>
    <property type="match status" value="2"/>
</dbReference>
<accession>A0A6P4XEE9</accession>
<name>A0A6P4XEE9_BRABE</name>
<evidence type="ECO:0000256" key="8">
    <source>
        <dbReference type="ARBA" id="ARBA00040387"/>
    </source>
</evidence>
<dbReference type="Gene3D" id="1.25.40.10">
    <property type="entry name" value="Tetratricopeptide repeat domain"/>
    <property type="match status" value="3"/>
</dbReference>
<evidence type="ECO:0000256" key="4">
    <source>
        <dbReference type="ARBA" id="ARBA00022803"/>
    </source>
</evidence>
<dbReference type="SUPFAM" id="SSF52540">
    <property type="entry name" value="P-loop containing nucleoside triphosphate hydrolases"/>
    <property type="match status" value="1"/>
</dbReference>
<evidence type="ECO:0000256" key="10">
    <source>
        <dbReference type="SAM" id="Coils"/>
    </source>
</evidence>
<feature type="domain" description="Nephrocystin 3-like N-terminal" evidence="11">
    <location>
        <begin position="506"/>
        <end position="622"/>
    </location>
</feature>
<dbReference type="PROSITE" id="PS50005">
    <property type="entry name" value="TPR"/>
    <property type="match status" value="4"/>
</dbReference>
<dbReference type="Pfam" id="PF13424">
    <property type="entry name" value="TPR_12"/>
    <property type="match status" value="2"/>
</dbReference>
<evidence type="ECO:0000256" key="3">
    <source>
        <dbReference type="ARBA" id="ARBA00022737"/>
    </source>
</evidence>
<evidence type="ECO:0000259" key="14">
    <source>
        <dbReference type="Pfam" id="PF25022"/>
    </source>
</evidence>
<comment type="subcellular location">
    <subcellularLocation>
        <location evidence="1">Cell projection</location>
        <location evidence="1">Cilium</location>
    </subcellularLocation>
</comment>
<feature type="repeat" description="TPR" evidence="9">
    <location>
        <begin position="1244"/>
        <end position="1277"/>
    </location>
</feature>
<dbReference type="Proteomes" id="UP000515135">
    <property type="component" value="Unplaced"/>
</dbReference>
<keyword evidence="15" id="KW-1185">Reference proteome</keyword>
<feature type="domain" description="Nephrocystin 3 helical" evidence="12">
    <location>
        <begin position="659"/>
        <end position="814"/>
    </location>
</feature>
<evidence type="ECO:0000313" key="15">
    <source>
        <dbReference type="Proteomes" id="UP000515135"/>
    </source>
</evidence>
<dbReference type="PANTHER" id="PTHR45641:SF19">
    <property type="entry name" value="NEPHROCYSTIN-3"/>
    <property type="match status" value="1"/>
</dbReference>
<feature type="domain" description="Nephrocystin-3 TPR-repeats region" evidence="13">
    <location>
        <begin position="828"/>
        <end position="1066"/>
    </location>
</feature>
<evidence type="ECO:0000256" key="7">
    <source>
        <dbReference type="ARBA" id="ARBA00023273"/>
    </source>
</evidence>
<dbReference type="Pfam" id="PF24885">
    <property type="entry name" value="TPR_NPHP3"/>
    <property type="match status" value="1"/>
</dbReference>
<evidence type="ECO:0000256" key="9">
    <source>
        <dbReference type="PROSITE-ProRule" id="PRU00339"/>
    </source>
</evidence>
<dbReference type="PANTHER" id="PTHR45641">
    <property type="entry name" value="TETRATRICOPEPTIDE REPEAT PROTEIN (AFU_ORTHOLOGUE AFUA_6G03870)"/>
    <property type="match status" value="1"/>
</dbReference>
<keyword evidence="6" id="KW-0969">Cilium</keyword>
<proteinExistence type="predicted"/>
<keyword evidence="5 10" id="KW-0175">Coiled coil</keyword>
<dbReference type="InterPro" id="IPR056883">
    <property type="entry name" value="NPHP3_hel"/>
</dbReference>
<evidence type="ECO:0000259" key="12">
    <source>
        <dbReference type="Pfam" id="PF24884"/>
    </source>
</evidence>
<dbReference type="InterPro" id="IPR027417">
    <property type="entry name" value="P-loop_NTPase"/>
</dbReference>
<dbReference type="GO" id="GO:0016055">
    <property type="term" value="P:Wnt signaling pathway"/>
    <property type="evidence" value="ECO:0007669"/>
    <property type="project" value="UniProtKB-KW"/>
</dbReference>
<dbReference type="KEGG" id="bbel:109462773"/>
<reference evidence="16" key="1">
    <citation type="submission" date="2025-08" db="UniProtKB">
        <authorList>
            <consortium name="RefSeq"/>
        </authorList>
    </citation>
    <scope>IDENTIFICATION</scope>
    <source>
        <tissue evidence="16">Gonad</tissue>
    </source>
</reference>
<dbReference type="RefSeq" id="XP_019614925.1">
    <property type="nucleotide sequence ID" value="XM_019759366.1"/>
</dbReference>
<evidence type="ECO:0000259" key="13">
    <source>
        <dbReference type="Pfam" id="PF24885"/>
    </source>
</evidence>